<dbReference type="EMBL" id="CP001700">
    <property type="protein sequence ID" value="ACU69463.1"/>
    <property type="molecule type" value="Genomic_DNA"/>
</dbReference>
<dbReference type="AlphaFoldDB" id="C7PXB2"/>
<evidence type="ECO:0000313" key="2">
    <source>
        <dbReference type="EMBL" id="ACU69463.1"/>
    </source>
</evidence>
<reference evidence="2 3" key="1">
    <citation type="journal article" date="2009" name="Stand. Genomic Sci.">
        <title>Complete genome sequence of Catenulispora acidiphila type strain (ID 139908).</title>
        <authorList>
            <person name="Copeland A."/>
            <person name="Lapidus A."/>
            <person name="Glavina Del Rio T."/>
            <person name="Nolan M."/>
            <person name="Lucas S."/>
            <person name="Chen F."/>
            <person name="Tice H."/>
            <person name="Cheng J.F."/>
            <person name="Bruce D."/>
            <person name="Goodwin L."/>
            <person name="Pitluck S."/>
            <person name="Mikhailova N."/>
            <person name="Pati A."/>
            <person name="Ivanova N."/>
            <person name="Mavromatis K."/>
            <person name="Chen A."/>
            <person name="Palaniappan K."/>
            <person name="Chain P."/>
            <person name="Land M."/>
            <person name="Hauser L."/>
            <person name="Chang Y.J."/>
            <person name="Jeffries C.D."/>
            <person name="Chertkov O."/>
            <person name="Brettin T."/>
            <person name="Detter J.C."/>
            <person name="Han C."/>
            <person name="Ali Z."/>
            <person name="Tindall B.J."/>
            <person name="Goker M."/>
            <person name="Bristow J."/>
            <person name="Eisen J.A."/>
            <person name="Markowitz V."/>
            <person name="Hugenholtz P."/>
            <person name="Kyrpides N.C."/>
            <person name="Klenk H.P."/>
        </authorList>
    </citation>
    <scope>NUCLEOTIDE SEQUENCE [LARGE SCALE GENOMIC DNA]</scope>
    <source>
        <strain evidence="3">DSM 44928 / JCM 14897 / NBRC 102108 / NRRL B-24433 / ID139908</strain>
    </source>
</reference>
<name>C7PXB2_CATAD</name>
<dbReference type="InParanoid" id="C7PXB2"/>
<dbReference type="Proteomes" id="UP000000851">
    <property type="component" value="Chromosome"/>
</dbReference>
<feature type="region of interest" description="Disordered" evidence="1">
    <location>
        <begin position="47"/>
        <end position="80"/>
    </location>
</feature>
<keyword evidence="3" id="KW-1185">Reference proteome</keyword>
<protein>
    <submittedName>
        <fullName evidence="2">Uncharacterized protein</fullName>
    </submittedName>
</protein>
<evidence type="ECO:0000256" key="1">
    <source>
        <dbReference type="SAM" id="MobiDB-lite"/>
    </source>
</evidence>
<accession>C7PXB2</accession>
<dbReference type="KEGG" id="cai:Caci_0517"/>
<dbReference type="HOGENOM" id="CLU_2583268_0_0_11"/>
<gene>
    <name evidence="2" type="ordered locus">Caci_0517</name>
</gene>
<proteinExistence type="predicted"/>
<organism evidence="2 3">
    <name type="scientific">Catenulispora acidiphila (strain DSM 44928 / JCM 14897 / NBRC 102108 / NRRL B-24433 / ID139908)</name>
    <dbReference type="NCBI Taxonomy" id="479433"/>
    <lineage>
        <taxon>Bacteria</taxon>
        <taxon>Bacillati</taxon>
        <taxon>Actinomycetota</taxon>
        <taxon>Actinomycetes</taxon>
        <taxon>Catenulisporales</taxon>
        <taxon>Catenulisporaceae</taxon>
        <taxon>Catenulispora</taxon>
    </lineage>
</organism>
<sequence>MGPVHKLIPTSEPPHRTLMTCADEASGRRSASLPADGIVVILGSDYRSRPPSHSVGSEPSGLTVGGSVGTSPQNGIPSVC</sequence>
<evidence type="ECO:0000313" key="3">
    <source>
        <dbReference type="Proteomes" id="UP000000851"/>
    </source>
</evidence>